<comment type="caution">
    <text evidence="12">The sequence shown here is derived from an EMBL/GenBank/DDBJ whole genome shotgun (WGS) entry which is preliminary data.</text>
</comment>
<dbReference type="PANTHER" id="PTHR12283">
    <property type="entry name" value="GLUTAMINYL-PEPTIDE CYCLOTRANSFERASE"/>
    <property type="match status" value="1"/>
</dbReference>
<keyword evidence="4" id="KW-0964">Secreted</keyword>
<feature type="domain" description="Peptidase M28" evidence="11">
    <location>
        <begin position="68"/>
        <end position="301"/>
    </location>
</feature>
<dbReference type="Proteomes" id="UP000439903">
    <property type="component" value="Unassembled WGS sequence"/>
</dbReference>
<dbReference type="EC" id="3.4.-.-" evidence="10"/>
<dbReference type="OrthoDB" id="3907302at2759"/>
<evidence type="ECO:0000256" key="8">
    <source>
        <dbReference type="ARBA" id="ARBA00023157"/>
    </source>
</evidence>
<dbReference type="FunFam" id="3.40.630.10:FF:000029">
    <property type="entry name" value="Glutaminyl-peptide cyclotransferase"/>
    <property type="match status" value="1"/>
</dbReference>
<evidence type="ECO:0000256" key="10">
    <source>
        <dbReference type="RuleBase" id="RU361240"/>
    </source>
</evidence>
<dbReference type="GO" id="GO:0006508">
    <property type="term" value="P:proteolysis"/>
    <property type="evidence" value="ECO:0007669"/>
    <property type="project" value="UniProtKB-KW"/>
</dbReference>
<keyword evidence="5" id="KW-0808">Transferase</keyword>
<dbReference type="GO" id="GO:0016603">
    <property type="term" value="F:glutaminyl-peptide cyclotransferase activity"/>
    <property type="evidence" value="ECO:0007669"/>
    <property type="project" value="UniProtKB-EC"/>
</dbReference>
<dbReference type="InterPro" id="IPR040234">
    <property type="entry name" value="QC/QCL"/>
</dbReference>
<keyword evidence="10" id="KW-0378">Hydrolase</keyword>
<evidence type="ECO:0000256" key="5">
    <source>
        <dbReference type="ARBA" id="ARBA00022679"/>
    </source>
</evidence>
<keyword evidence="7 10" id="KW-0862">Zinc</keyword>
<keyword evidence="6 10" id="KW-0479">Metal-binding</keyword>
<dbReference type="GO" id="GO:0008270">
    <property type="term" value="F:zinc ion binding"/>
    <property type="evidence" value="ECO:0007669"/>
    <property type="project" value="TreeGrafter"/>
</dbReference>
<dbReference type="AlphaFoldDB" id="A0A8H3WZ75"/>
<keyword evidence="9" id="KW-0012">Acyltransferase</keyword>
<sequence>MLTNLTAAERLKVTGEFLEPILITRVSGTEGNVKVQKFIKSTFEKLGWNIEEDKFKEMTPLGEKPFNNIILTKDIEAKRRLVLAAHFDSKYFSPPNYFVGATDSAVPCAMLIDLAVRLNPYFDNRKDKDLTLQIIFFDGEEAFKIWTSTDSLYGSRHLAEKWDNTYMMTNSNPDNKARTVLDSIEVFVLLDLIGAKQPNFVNFYQTTSWLFIELTKIEARLYEEKIFNVTGPEEYLDNSYFDADSIYSYQGHIEDDHMPFLKKGVPVLHLISYPFPSVWHTFSDNFSAIDEETVYRLNTVFRIFTAEYLDIDPSLHAIITHDEI</sequence>
<evidence type="ECO:0000313" key="13">
    <source>
        <dbReference type="Proteomes" id="UP000439903"/>
    </source>
</evidence>
<dbReference type="CDD" id="cd03880">
    <property type="entry name" value="M28_QC_like"/>
    <property type="match status" value="1"/>
</dbReference>
<evidence type="ECO:0000256" key="3">
    <source>
        <dbReference type="ARBA" id="ARBA00006014"/>
    </source>
</evidence>
<dbReference type="Pfam" id="PF04389">
    <property type="entry name" value="Peptidase_M28"/>
    <property type="match status" value="1"/>
</dbReference>
<dbReference type="InterPro" id="IPR037457">
    <property type="entry name" value="M28_QC"/>
</dbReference>
<evidence type="ECO:0000256" key="7">
    <source>
        <dbReference type="ARBA" id="ARBA00022833"/>
    </source>
</evidence>
<dbReference type="Gene3D" id="3.40.630.10">
    <property type="entry name" value="Zn peptidases"/>
    <property type="match status" value="1"/>
</dbReference>
<protein>
    <recommendedName>
        <fullName evidence="10">Peptide hydrolase</fullName>
        <ecNumber evidence="10">3.4.-.-</ecNumber>
    </recommendedName>
</protein>
<proteinExistence type="inferred from homology"/>
<dbReference type="GO" id="GO:0005576">
    <property type="term" value="C:extracellular region"/>
    <property type="evidence" value="ECO:0007669"/>
    <property type="project" value="UniProtKB-SubCell"/>
</dbReference>
<keyword evidence="8" id="KW-1015">Disulfide bond</keyword>
<evidence type="ECO:0000256" key="2">
    <source>
        <dbReference type="ARBA" id="ARBA00004613"/>
    </source>
</evidence>
<organism evidence="12 13">
    <name type="scientific">Gigaspora margarita</name>
    <dbReference type="NCBI Taxonomy" id="4874"/>
    <lineage>
        <taxon>Eukaryota</taxon>
        <taxon>Fungi</taxon>
        <taxon>Fungi incertae sedis</taxon>
        <taxon>Mucoromycota</taxon>
        <taxon>Glomeromycotina</taxon>
        <taxon>Glomeromycetes</taxon>
        <taxon>Diversisporales</taxon>
        <taxon>Gigasporaceae</taxon>
        <taxon>Gigaspora</taxon>
    </lineage>
</organism>
<evidence type="ECO:0000256" key="6">
    <source>
        <dbReference type="ARBA" id="ARBA00022723"/>
    </source>
</evidence>
<comment type="similarity">
    <text evidence="10">Belongs to the peptidase M28 family.</text>
</comment>
<dbReference type="EMBL" id="WTPW01002483">
    <property type="protein sequence ID" value="KAF0380395.1"/>
    <property type="molecule type" value="Genomic_DNA"/>
</dbReference>
<name>A0A8H3WZ75_GIGMA</name>
<dbReference type="PANTHER" id="PTHR12283:SF6">
    <property type="entry name" value="GLUTAMINYL-PEPTIDE CYCLOTRANSFERASE-RELATED"/>
    <property type="match status" value="1"/>
</dbReference>
<comment type="similarity">
    <text evidence="3">Belongs to the glutaminyl-peptide cyclotransferase family.</text>
</comment>
<dbReference type="SUPFAM" id="SSF53187">
    <property type="entry name" value="Zn-dependent exopeptidases"/>
    <property type="match status" value="1"/>
</dbReference>
<keyword evidence="13" id="KW-1185">Reference proteome</keyword>
<evidence type="ECO:0000256" key="1">
    <source>
        <dbReference type="ARBA" id="ARBA00000001"/>
    </source>
</evidence>
<evidence type="ECO:0000259" key="11">
    <source>
        <dbReference type="Pfam" id="PF04389"/>
    </source>
</evidence>
<evidence type="ECO:0000313" key="12">
    <source>
        <dbReference type="EMBL" id="KAF0380395.1"/>
    </source>
</evidence>
<gene>
    <name evidence="12" type="ORF">F8M41_012161</name>
</gene>
<comment type="subcellular location">
    <subcellularLocation>
        <location evidence="2">Secreted</location>
    </subcellularLocation>
</comment>
<evidence type="ECO:0000256" key="9">
    <source>
        <dbReference type="ARBA" id="ARBA00023315"/>
    </source>
</evidence>
<reference evidence="12 13" key="1">
    <citation type="journal article" date="2019" name="Environ. Microbiol.">
        <title>At the nexus of three kingdoms: the genome of the mycorrhizal fungus Gigaspora margarita provides insights into plant, endobacterial and fungal interactions.</title>
        <authorList>
            <person name="Venice F."/>
            <person name="Ghignone S."/>
            <person name="Salvioli di Fossalunga A."/>
            <person name="Amselem J."/>
            <person name="Novero M."/>
            <person name="Xianan X."/>
            <person name="Sedzielewska Toro K."/>
            <person name="Morin E."/>
            <person name="Lipzen A."/>
            <person name="Grigoriev I.V."/>
            <person name="Henrissat B."/>
            <person name="Martin F.M."/>
            <person name="Bonfante P."/>
        </authorList>
    </citation>
    <scope>NUCLEOTIDE SEQUENCE [LARGE SCALE GENOMIC DNA]</scope>
    <source>
        <strain evidence="12 13">BEG34</strain>
    </source>
</reference>
<comment type="catalytic activity">
    <reaction evidence="1">
        <text>N-terminal L-glutaminyl-[peptide] = N-terminal 5-oxo-L-prolyl-[peptide] + NH4(+)</text>
        <dbReference type="Rhea" id="RHEA:23652"/>
        <dbReference type="Rhea" id="RHEA-COMP:11736"/>
        <dbReference type="Rhea" id="RHEA-COMP:11846"/>
        <dbReference type="ChEBI" id="CHEBI:28938"/>
        <dbReference type="ChEBI" id="CHEBI:64722"/>
        <dbReference type="ChEBI" id="CHEBI:87215"/>
        <dbReference type="EC" id="2.3.2.5"/>
    </reaction>
</comment>
<accession>A0A8H3WZ75</accession>
<keyword evidence="10" id="KW-0645">Protease</keyword>
<evidence type="ECO:0000256" key="4">
    <source>
        <dbReference type="ARBA" id="ARBA00022525"/>
    </source>
</evidence>
<dbReference type="InterPro" id="IPR007484">
    <property type="entry name" value="Peptidase_M28"/>
</dbReference>
<dbReference type="GO" id="GO:0008233">
    <property type="term" value="F:peptidase activity"/>
    <property type="evidence" value="ECO:0007669"/>
    <property type="project" value="UniProtKB-KW"/>
</dbReference>